<name>A0A562R1E9_9BURK</name>
<evidence type="ECO:0000313" key="4">
    <source>
        <dbReference type="Proteomes" id="UP000318431"/>
    </source>
</evidence>
<dbReference type="RefSeq" id="WP_145650622.1">
    <property type="nucleotide sequence ID" value="NZ_VLLB01000007.1"/>
</dbReference>
<comment type="caution">
    <text evidence="3">The sequence shown here is derived from an EMBL/GenBank/DDBJ whole genome shotgun (WGS) entry which is preliminary data.</text>
</comment>
<dbReference type="InterPro" id="IPR013538">
    <property type="entry name" value="ASHA1/2-like_C"/>
</dbReference>
<feature type="domain" description="Activator of Hsp90 ATPase homologue 1/2-like C-terminal" evidence="2">
    <location>
        <begin position="18"/>
        <end position="156"/>
    </location>
</feature>
<dbReference type="Gene3D" id="3.30.530.20">
    <property type="match status" value="1"/>
</dbReference>
<evidence type="ECO:0000313" key="3">
    <source>
        <dbReference type="EMBL" id="TWI62905.1"/>
    </source>
</evidence>
<evidence type="ECO:0000259" key="2">
    <source>
        <dbReference type="Pfam" id="PF08327"/>
    </source>
</evidence>
<dbReference type="EMBL" id="VLLB01000007">
    <property type="protein sequence ID" value="TWI62905.1"/>
    <property type="molecule type" value="Genomic_DNA"/>
</dbReference>
<sequence>MTGPAQFDTFTIERAFPAAPERVYAAFADPRRKQRWFAEGEHHEVEQFTMQFEVGGREEARYRFKAGSPFAGVSLASDGVFLDLVPDRRIVAAATMAIGGQRISASVHTFEFTATAGGTTRLLFTHQAAFFDGADGPELRRAGWQQLLDQLQAALEEPE</sequence>
<protein>
    <submittedName>
        <fullName evidence="3">Uncharacterized protein YndB with AHSA1/START domain</fullName>
    </submittedName>
</protein>
<keyword evidence="4" id="KW-1185">Reference proteome</keyword>
<comment type="similarity">
    <text evidence="1">Belongs to the AHA1 family.</text>
</comment>
<gene>
    <name evidence="3" type="ORF">IP91_03743</name>
</gene>
<reference evidence="3 4" key="1">
    <citation type="journal article" date="2015" name="Stand. Genomic Sci.">
        <title>Genomic Encyclopedia of Bacterial and Archaeal Type Strains, Phase III: the genomes of soil and plant-associated and newly described type strains.</title>
        <authorList>
            <person name="Whitman W.B."/>
            <person name="Woyke T."/>
            <person name="Klenk H.P."/>
            <person name="Zhou Y."/>
            <person name="Lilburn T.G."/>
            <person name="Beck B.J."/>
            <person name="De Vos P."/>
            <person name="Vandamme P."/>
            <person name="Eisen J.A."/>
            <person name="Garrity G."/>
            <person name="Hugenholtz P."/>
            <person name="Kyrpides N.C."/>
        </authorList>
    </citation>
    <scope>NUCLEOTIDE SEQUENCE [LARGE SCALE GENOMIC DNA]</scope>
    <source>
        <strain evidence="3 4">CGMCC 1.10822</strain>
    </source>
</reference>
<dbReference type="OrthoDB" id="9805228at2"/>
<proteinExistence type="inferred from homology"/>
<dbReference type="Proteomes" id="UP000318431">
    <property type="component" value="Unassembled WGS sequence"/>
</dbReference>
<dbReference type="AlphaFoldDB" id="A0A562R1E9"/>
<dbReference type="Pfam" id="PF08327">
    <property type="entry name" value="AHSA1"/>
    <property type="match status" value="1"/>
</dbReference>
<organism evidence="3 4">
    <name type="scientific">Pseudoduganella lurida</name>
    <dbReference type="NCBI Taxonomy" id="1036180"/>
    <lineage>
        <taxon>Bacteria</taxon>
        <taxon>Pseudomonadati</taxon>
        <taxon>Pseudomonadota</taxon>
        <taxon>Betaproteobacteria</taxon>
        <taxon>Burkholderiales</taxon>
        <taxon>Oxalobacteraceae</taxon>
        <taxon>Telluria group</taxon>
        <taxon>Pseudoduganella</taxon>
    </lineage>
</organism>
<dbReference type="SUPFAM" id="SSF55961">
    <property type="entry name" value="Bet v1-like"/>
    <property type="match status" value="1"/>
</dbReference>
<accession>A0A562R1E9</accession>
<dbReference type="InterPro" id="IPR023393">
    <property type="entry name" value="START-like_dom_sf"/>
</dbReference>
<evidence type="ECO:0000256" key="1">
    <source>
        <dbReference type="ARBA" id="ARBA00006817"/>
    </source>
</evidence>